<dbReference type="GO" id="GO:0009401">
    <property type="term" value="P:phosphoenolpyruvate-dependent sugar phosphotransferase system"/>
    <property type="evidence" value="ECO:0007669"/>
    <property type="project" value="UniProtKB-KW"/>
</dbReference>
<evidence type="ECO:0000256" key="2">
    <source>
        <dbReference type="ARBA" id="ARBA00001946"/>
    </source>
</evidence>
<keyword evidence="6" id="KW-0813">Transport</keyword>
<dbReference type="InterPro" id="IPR003018">
    <property type="entry name" value="GAF"/>
</dbReference>
<comment type="catalytic activity">
    <reaction evidence="1">
        <text>L-histidyl-[protein] + phosphoenolpyruvate = N(pros)-phospho-L-histidyl-[protein] + pyruvate</text>
        <dbReference type="Rhea" id="RHEA:23880"/>
        <dbReference type="Rhea" id="RHEA-COMP:9745"/>
        <dbReference type="Rhea" id="RHEA-COMP:9746"/>
        <dbReference type="ChEBI" id="CHEBI:15361"/>
        <dbReference type="ChEBI" id="CHEBI:29979"/>
        <dbReference type="ChEBI" id="CHEBI:58702"/>
        <dbReference type="ChEBI" id="CHEBI:64837"/>
        <dbReference type="EC" id="2.7.3.9"/>
    </reaction>
</comment>
<dbReference type="EC" id="2.7.3.9" evidence="5"/>
<reference evidence="16" key="1">
    <citation type="submission" date="2016-11" db="EMBL/GenBank/DDBJ databases">
        <authorList>
            <person name="Varghese N."/>
            <person name="Submissions S."/>
        </authorList>
    </citation>
    <scope>NUCLEOTIDE SEQUENCE [LARGE SCALE GENOMIC DNA]</scope>
    <source>
        <strain evidence="16">CGMCC 1.8995</strain>
    </source>
</reference>
<evidence type="ECO:0000259" key="14">
    <source>
        <dbReference type="SMART" id="SM00065"/>
    </source>
</evidence>
<accession>A0A1M5S9T3</accession>
<evidence type="ECO:0000256" key="5">
    <source>
        <dbReference type="ARBA" id="ARBA00012232"/>
    </source>
</evidence>
<keyword evidence="7" id="KW-0963">Cytoplasm</keyword>
<dbReference type="InterPro" id="IPR050499">
    <property type="entry name" value="PEP-utilizing_PTS_enzyme"/>
</dbReference>
<evidence type="ECO:0000313" key="16">
    <source>
        <dbReference type="Proteomes" id="UP000184520"/>
    </source>
</evidence>
<dbReference type="InterPro" id="IPR008279">
    <property type="entry name" value="PEP-util_enz_mobile_dom"/>
</dbReference>
<proteinExistence type="inferred from homology"/>
<evidence type="ECO:0000256" key="8">
    <source>
        <dbReference type="ARBA" id="ARBA00022597"/>
    </source>
</evidence>
<dbReference type="PANTHER" id="PTHR46244:SF1">
    <property type="entry name" value="PHOSPHOENOLPYRUVATE-DEPENDENT PHOSPHOTRANSFERASE SYSTEM"/>
    <property type="match status" value="1"/>
</dbReference>
<dbReference type="Pfam" id="PF02896">
    <property type="entry name" value="PEP-utilizers_C"/>
    <property type="match status" value="1"/>
</dbReference>
<dbReference type="GO" id="GO:0005737">
    <property type="term" value="C:cytoplasm"/>
    <property type="evidence" value="ECO:0007669"/>
    <property type="project" value="UniProtKB-SubCell"/>
</dbReference>
<evidence type="ECO:0000256" key="7">
    <source>
        <dbReference type="ARBA" id="ARBA00022490"/>
    </source>
</evidence>
<evidence type="ECO:0000256" key="11">
    <source>
        <dbReference type="ARBA" id="ARBA00022723"/>
    </source>
</evidence>
<dbReference type="SMART" id="SM00065">
    <property type="entry name" value="GAF"/>
    <property type="match status" value="1"/>
</dbReference>
<protein>
    <recommendedName>
        <fullName evidence="5">phosphoenolpyruvate--protein phosphotransferase</fullName>
        <ecNumber evidence="5">2.7.3.9</ecNumber>
    </recommendedName>
</protein>
<dbReference type="InterPro" id="IPR029016">
    <property type="entry name" value="GAF-like_dom_sf"/>
</dbReference>
<dbReference type="PANTHER" id="PTHR46244">
    <property type="entry name" value="PHOSPHOENOLPYRUVATE-PROTEIN PHOSPHOTRANSFERASE"/>
    <property type="match status" value="1"/>
</dbReference>
<dbReference type="GO" id="GO:0008965">
    <property type="term" value="F:phosphoenolpyruvate-protein phosphotransferase activity"/>
    <property type="evidence" value="ECO:0007669"/>
    <property type="project" value="UniProtKB-EC"/>
</dbReference>
<dbReference type="SUPFAM" id="SSF47831">
    <property type="entry name" value="Enzyme I of the PEP:sugar phosphotransferase system HPr-binding (sub)domain"/>
    <property type="match status" value="1"/>
</dbReference>
<evidence type="ECO:0000256" key="4">
    <source>
        <dbReference type="ARBA" id="ARBA00007837"/>
    </source>
</evidence>
<keyword evidence="12" id="KW-0418">Kinase</keyword>
<dbReference type="InterPro" id="IPR000121">
    <property type="entry name" value="PEP_util_C"/>
</dbReference>
<dbReference type="Gene3D" id="1.10.274.10">
    <property type="entry name" value="PtsI, HPr-binding domain"/>
    <property type="match status" value="1"/>
</dbReference>
<gene>
    <name evidence="15" type="ORF">SAMN05216361_4355</name>
</gene>
<dbReference type="GO" id="GO:0016301">
    <property type="term" value="F:kinase activity"/>
    <property type="evidence" value="ECO:0007669"/>
    <property type="project" value="UniProtKB-KW"/>
</dbReference>
<dbReference type="Gene3D" id="3.50.30.10">
    <property type="entry name" value="Phosphohistidine domain"/>
    <property type="match status" value="1"/>
</dbReference>
<dbReference type="Pfam" id="PF00391">
    <property type="entry name" value="PEP-utilizers"/>
    <property type="match status" value="1"/>
</dbReference>
<dbReference type="Gene3D" id="3.30.450.40">
    <property type="match status" value="1"/>
</dbReference>
<keyword evidence="13" id="KW-0460">Magnesium</keyword>
<evidence type="ECO:0000256" key="1">
    <source>
        <dbReference type="ARBA" id="ARBA00000683"/>
    </source>
</evidence>
<keyword evidence="10" id="KW-0598">Phosphotransferase system</keyword>
<evidence type="ECO:0000256" key="9">
    <source>
        <dbReference type="ARBA" id="ARBA00022679"/>
    </source>
</evidence>
<dbReference type="PROSITE" id="PS00742">
    <property type="entry name" value="PEP_ENZYMES_2"/>
    <property type="match status" value="1"/>
</dbReference>
<dbReference type="InterPro" id="IPR023151">
    <property type="entry name" value="PEP_util_CS"/>
</dbReference>
<dbReference type="SUPFAM" id="SSF55781">
    <property type="entry name" value="GAF domain-like"/>
    <property type="match status" value="1"/>
</dbReference>
<keyword evidence="16" id="KW-1185">Reference proteome</keyword>
<dbReference type="InterPro" id="IPR008731">
    <property type="entry name" value="PTS_EIN"/>
</dbReference>
<comment type="subcellular location">
    <subcellularLocation>
        <location evidence="3">Cytoplasm</location>
    </subcellularLocation>
</comment>
<dbReference type="InterPro" id="IPR006318">
    <property type="entry name" value="PTS_EI-like"/>
</dbReference>
<evidence type="ECO:0000256" key="3">
    <source>
        <dbReference type="ARBA" id="ARBA00004496"/>
    </source>
</evidence>
<keyword evidence="9 15" id="KW-0808">Transferase</keyword>
<organism evidence="15 16">
    <name type="scientific">Marisediminitalea aggregata</name>
    <dbReference type="NCBI Taxonomy" id="634436"/>
    <lineage>
        <taxon>Bacteria</taxon>
        <taxon>Pseudomonadati</taxon>
        <taxon>Pseudomonadota</taxon>
        <taxon>Gammaproteobacteria</taxon>
        <taxon>Alteromonadales</taxon>
        <taxon>Alteromonadaceae</taxon>
        <taxon>Marisediminitalea</taxon>
    </lineage>
</organism>
<dbReference type="InterPro" id="IPR036637">
    <property type="entry name" value="Phosphohistidine_dom_sf"/>
</dbReference>
<evidence type="ECO:0000256" key="12">
    <source>
        <dbReference type="ARBA" id="ARBA00022777"/>
    </source>
</evidence>
<evidence type="ECO:0000256" key="13">
    <source>
        <dbReference type="ARBA" id="ARBA00022842"/>
    </source>
</evidence>
<comment type="cofactor">
    <cofactor evidence="2">
        <name>Mg(2+)</name>
        <dbReference type="ChEBI" id="CHEBI:18420"/>
    </cofactor>
</comment>
<dbReference type="NCBIfam" id="TIGR01417">
    <property type="entry name" value="PTS_I_fam"/>
    <property type="match status" value="1"/>
</dbReference>
<dbReference type="InterPro" id="IPR040442">
    <property type="entry name" value="Pyrv_kinase-like_dom_sf"/>
</dbReference>
<dbReference type="Pfam" id="PF01590">
    <property type="entry name" value="GAF"/>
    <property type="match status" value="1"/>
</dbReference>
<dbReference type="NCBIfam" id="NF008283">
    <property type="entry name" value="PRK11061.1"/>
    <property type="match status" value="1"/>
</dbReference>
<dbReference type="GO" id="GO:0046872">
    <property type="term" value="F:metal ion binding"/>
    <property type="evidence" value="ECO:0007669"/>
    <property type="project" value="UniProtKB-KW"/>
</dbReference>
<evidence type="ECO:0000313" key="15">
    <source>
        <dbReference type="EMBL" id="SHH35239.1"/>
    </source>
</evidence>
<dbReference type="EMBL" id="FQWD01000009">
    <property type="protein sequence ID" value="SHH35239.1"/>
    <property type="molecule type" value="Genomic_DNA"/>
</dbReference>
<name>A0A1M5S9T3_9ALTE</name>
<dbReference type="PRINTS" id="PR01736">
    <property type="entry name" value="PHPHTRNFRASE"/>
</dbReference>
<dbReference type="SUPFAM" id="SSF52009">
    <property type="entry name" value="Phosphohistidine domain"/>
    <property type="match status" value="1"/>
</dbReference>
<evidence type="ECO:0000256" key="6">
    <source>
        <dbReference type="ARBA" id="ARBA00022448"/>
    </source>
</evidence>
<keyword evidence="8" id="KW-0762">Sugar transport</keyword>
<dbReference type="STRING" id="634436.SAMN05216361_4355"/>
<dbReference type="Proteomes" id="UP000184520">
    <property type="component" value="Unassembled WGS sequence"/>
</dbReference>
<feature type="domain" description="GAF" evidence="14">
    <location>
        <begin position="27"/>
        <end position="174"/>
    </location>
</feature>
<dbReference type="Pfam" id="PF05524">
    <property type="entry name" value="PEP-utilisers_N"/>
    <property type="match status" value="1"/>
</dbReference>
<dbReference type="Gene3D" id="3.20.20.60">
    <property type="entry name" value="Phosphoenolpyruvate-binding domains"/>
    <property type="match status" value="1"/>
</dbReference>
<dbReference type="SUPFAM" id="SSF51621">
    <property type="entry name" value="Phosphoenolpyruvate/pyruvate domain"/>
    <property type="match status" value="1"/>
</dbReference>
<keyword evidence="11" id="KW-0479">Metal-binding</keyword>
<dbReference type="InterPro" id="IPR015813">
    <property type="entry name" value="Pyrv/PenolPyrv_kinase-like_dom"/>
</dbReference>
<dbReference type="InterPro" id="IPR036618">
    <property type="entry name" value="PtsI_HPr-bd_sf"/>
</dbReference>
<sequence length="775" mass="85988">MAGTRGEKGSILTVLKSIVQEVNQIPRLTDALFRLAVRVKETMQVDSCSIYLADYTNQEFILKATDGLAADAVERVRIGFSEGLIGLVGQREEPLNIENAHQHPRFKHYPEVKEEHYNAFLGTPIIHQRKVLGVITMQQSAMRKFSEDEEAFLVTLAAQIALEISNAETRGALNPHAGMYVGAMQKNVRGIPGSPGLAMGVGYSPHAAYTLNTWIVKQSDNTQQEIDYYRKGVEITRTQVEALSDRLEGQVPDDVRAIFQLYHQLLDANSLGREVETKIREGWDAASSLKLVVEAYAARFEAMEDPYMQERAIDIVDLSNRILLNILAEVKGKAVTDRDRPQQACILVAEEVSAPMLAEFPREFLAGIISVRGSNNSHAAILARAMGVPAVMGCQNVSPTLLEHKEILLDGYAGEVIVSPEKAIRAEFSQLIEEERVLSERIDSEAGEACETQDGCHVSLMVNAGLSTELETASASSGQVGIGLYRTEIPFMLRERFPSESEQVALYRKILESAPNSEIAMRTLDVGGDKPLPYFPITEENPFLGWRGIRLTLDHPEIFLVQIRAMLRASIGLKNLSIMLPMISSVAEVNEARRLVEQAFFEVEEEARHQNVTLHRPRLGIMLEVPSVLYQLPQLAKKVDFFSVGSNDLTQYLLAVDRNNSRVASLYNSYHPAVLSALYDIVKQADQHQVPVSICGEIAGEPGGAVLLMGMGYRKLSMNAFNLRKINWVIRNVNLTEAQSLLSCALTSDSYEEVYHHINQYLEKRGLGGLVRAGS</sequence>
<evidence type="ECO:0000256" key="10">
    <source>
        <dbReference type="ARBA" id="ARBA00022683"/>
    </source>
</evidence>
<comment type="similarity">
    <text evidence="4">Belongs to the PEP-utilizing enzyme family.</text>
</comment>
<dbReference type="AlphaFoldDB" id="A0A1M5S9T3"/>